<dbReference type="AlphaFoldDB" id="A0A831RW78"/>
<evidence type="ECO:0000313" key="2">
    <source>
        <dbReference type="EMBL" id="HEC06477.1"/>
    </source>
</evidence>
<proteinExistence type="predicted"/>
<name>A0A831RW78_9GAMM</name>
<dbReference type="EMBL" id="DRLF01000227">
    <property type="protein sequence ID" value="HEC06477.1"/>
    <property type="molecule type" value="Genomic_DNA"/>
</dbReference>
<dbReference type="InterPro" id="IPR037523">
    <property type="entry name" value="VOC_core"/>
</dbReference>
<sequence>MSNALNPVGWFEIAVSDMDRAIRFYSAVFGYSMERHKMDVIDMAWFPMHPESPGAMGALVCNREFYRPSVDGALVYFNVPSGDLSNELGKVEKAGGKVLVPKTLISEQYGHMAVCLDTEGNRIALHSMQ</sequence>
<dbReference type="Gene3D" id="3.10.180.10">
    <property type="entry name" value="2,3-Dihydroxybiphenyl 1,2-Dioxygenase, domain 1"/>
    <property type="match status" value="1"/>
</dbReference>
<dbReference type="PANTHER" id="PTHR33993:SF2">
    <property type="entry name" value="VOC DOMAIN-CONTAINING PROTEIN"/>
    <property type="match status" value="1"/>
</dbReference>
<accession>A0A831RW78</accession>
<comment type="caution">
    <text evidence="2">The sequence shown here is derived from an EMBL/GenBank/DDBJ whole genome shotgun (WGS) entry which is preliminary data.</text>
</comment>
<dbReference type="InterPro" id="IPR052164">
    <property type="entry name" value="Anthracycline_SecMetBiosynth"/>
</dbReference>
<dbReference type="PROSITE" id="PS51819">
    <property type="entry name" value="VOC"/>
    <property type="match status" value="1"/>
</dbReference>
<reference evidence="2" key="1">
    <citation type="journal article" date="2020" name="mSystems">
        <title>Genome- and Community-Level Interaction Insights into Carbon Utilization and Element Cycling Functions of Hydrothermarchaeota in Hydrothermal Sediment.</title>
        <authorList>
            <person name="Zhou Z."/>
            <person name="Liu Y."/>
            <person name="Xu W."/>
            <person name="Pan J."/>
            <person name="Luo Z.H."/>
            <person name="Li M."/>
        </authorList>
    </citation>
    <scope>NUCLEOTIDE SEQUENCE [LARGE SCALE GENOMIC DNA]</scope>
    <source>
        <strain evidence="2">HyVt-458</strain>
    </source>
</reference>
<dbReference type="InterPro" id="IPR029068">
    <property type="entry name" value="Glyas_Bleomycin-R_OHBP_Dase"/>
</dbReference>
<gene>
    <name evidence="2" type="ORF">ENJ12_06480</name>
</gene>
<protein>
    <submittedName>
        <fullName evidence="2">VOC family protein</fullName>
    </submittedName>
</protein>
<dbReference type="InterPro" id="IPR004360">
    <property type="entry name" value="Glyas_Fos-R_dOase_dom"/>
</dbReference>
<feature type="domain" description="VOC" evidence="1">
    <location>
        <begin position="7"/>
        <end position="128"/>
    </location>
</feature>
<dbReference type="PANTHER" id="PTHR33993">
    <property type="entry name" value="GLYOXALASE-RELATED"/>
    <property type="match status" value="1"/>
</dbReference>
<dbReference type="Pfam" id="PF00903">
    <property type="entry name" value="Glyoxalase"/>
    <property type="match status" value="1"/>
</dbReference>
<dbReference type="CDD" id="cd07247">
    <property type="entry name" value="SgaA_N_like"/>
    <property type="match status" value="1"/>
</dbReference>
<organism evidence="2">
    <name type="scientific">Thiolapillus brandeum</name>
    <dbReference type="NCBI Taxonomy" id="1076588"/>
    <lineage>
        <taxon>Bacteria</taxon>
        <taxon>Pseudomonadati</taxon>
        <taxon>Pseudomonadota</taxon>
        <taxon>Gammaproteobacteria</taxon>
        <taxon>Chromatiales</taxon>
        <taxon>Sedimenticolaceae</taxon>
        <taxon>Thiolapillus</taxon>
    </lineage>
</organism>
<dbReference type="SUPFAM" id="SSF54593">
    <property type="entry name" value="Glyoxalase/Bleomycin resistance protein/Dihydroxybiphenyl dioxygenase"/>
    <property type="match status" value="1"/>
</dbReference>
<evidence type="ECO:0000259" key="1">
    <source>
        <dbReference type="PROSITE" id="PS51819"/>
    </source>
</evidence>
<dbReference type="Proteomes" id="UP000886339">
    <property type="component" value="Unassembled WGS sequence"/>
</dbReference>